<dbReference type="AlphaFoldDB" id="A0A8J7TJN8"/>
<gene>
    <name evidence="2" type="ORF">J0M35_00175</name>
</gene>
<dbReference type="Proteomes" id="UP000664277">
    <property type="component" value="Unassembled WGS sequence"/>
</dbReference>
<reference evidence="2" key="1">
    <citation type="submission" date="2021-02" db="EMBL/GenBank/DDBJ databases">
        <title>Genome-Resolved Metagenomics of a Microbial Community Performing Photosynthetic Biological Nutrient Removal.</title>
        <authorList>
            <person name="Mcdaniel E.A."/>
        </authorList>
    </citation>
    <scope>NUCLEOTIDE SEQUENCE</scope>
    <source>
        <strain evidence="2">UWPOB_OBS1</strain>
    </source>
</reference>
<evidence type="ECO:0000259" key="1">
    <source>
        <dbReference type="Pfam" id="PF07992"/>
    </source>
</evidence>
<dbReference type="SUPFAM" id="SSF51905">
    <property type="entry name" value="FAD/NAD(P)-binding domain"/>
    <property type="match status" value="1"/>
</dbReference>
<organism evidence="2 3">
    <name type="scientific">Candidatus Obscuribacter phosphatis</name>
    <dbReference type="NCBI Taxonomy" id="1906157"/>
    <lineage>
        <taxon>Bacteria</taxon>
        <taxon>Bacillati</taxon>
        <taxon>Candidatus Melainabacteria</taxon>
        <taxon>Candidatus Obscuribacterales</taxon>
        <taxon>Candidatus Obscuribacteraceae</taxon>
        <taxon>Candidatus Obscuribacter</taxon>
    </lineage>
</organism>
<evidence type="ECO:0000313" key="2">
    <source>
        <dbReference type="EMBL" id="MBN8658750.1"/>
    </source>
</evidence>
<dbReference type="InterPro" id="IPR023753">
    <property type="entry name" value="FAD/NAD-binding_dom"/>
</dbReference>
<accession>A0A8J7TJN8</accession>
<name>A0A8J7TJN8_9BACT</name>
<dbReference type="PANTHER" id="PTHR38663:SF1">
    <property type="entry name" value="L-ORNITHINE N(5)-MONOOXYGENASE"/>
    <property type="match status" value="1"/>
</dbReference>
<dbReference type="Gene3D" id="3.50.50.60">
    <property type="entry name" value="FAD/NAD(P)-binding domain"/>
    <property type="match status" value="1"/>
</dbReference>
<dbReference type="EMBL" id="JAFLCK010000001">
    <property type="protein sequence ID" value="MBN8658750.1"/>
    <property type="molecule type" value="Genomic_DNA"/>
</dbReference>
<proteinExistence type="predicted"/>
<dbReference type="PANTHER" id="PTHR38663">
    <property type="match status" value="1"/>
</dbReference>
<dbReference type="GO" id="GO:0016491">
    <property type="term" value="F:oxidoreductase activity"/>
    <property type="evidence" value="ECO:0007669"/>
    <property type="project" value="InterPro"/>
</dbReference>
<sequence>MYLDWLIVGGGIHGTFLSNYLLNRKGVERDKIAVLDNHREPLANWLQQTDAVAMKYLRSPVEHNLDLGSQALRKWAHDEKIPDTELYSKFDRPSLRSFNSHSRALIERNQLEELRVFGEAKIITRDKGKNQDRYLIKTEEREFLASNVIICTGQANKLAIPDWALDWTKTEKELRTSAEPNQTRHDHCQVMHLFDKRYQQVSRDLKNKEIVIIGGGISGAQAALALAERQPGKVVLLHREPLQTYQFDADPCWLSTRCLGLLRQARSPLHRRRIVEGARHKGSFPQDIAYQLQTAVKEGKLRCVLGQVESLDGDTKMLDRGKLKLTDGTHLPCHLVVLATGFTESTGASDFVRNTMRALDLKETPCGIPHIDYYLRAAKGLFVSGPLAELELGPAARNIVGARIAAERICQIGRSKKPHPKEYNYFFMASRRIN</sequence>
<dbReference type="Pfam" id="PF07992">
    <property type="entry name" value="Pyr_redox_2"/>
    <property type="match status" value="1"/>
</dbReference>
<comment type="caution">
    <text evidence="2">The sequence shown here is derived from an EMBL/GenBank/DDBJ whole genome shotgun (WGS) entry which is preliminary data.</text>
</comment>
<protein>
    <submittedName>
        <fullName evidence="2">FAD-dependent oxidoreductase</fullName>
    </submittedName>
</protein>
<dbReference type="InterPro" id="IPR036188">
    <property type="entry name" value="FAD/NAD-bd_sf"/>
</dbReference>
<feature type="domain" description="FAD/NAD(P)-binding" evidence="1">
    <location>
        <begin position="64"/>
        <end position="388"/>
    </location>
</feature>
<evidence type="ECO:0000313" key="3">
    <source>
        <dbReference type="Proteomes" id="UP000664277"/>
    </source>
</evidence>